<keyword evidence="2" id="KW-0732">Signal</keyword>
<evidence type="ECO:0000256" key="1">
    <source>
        <dbReference type="SAM" id="MobiDB-lite"/>
    </source>
</evidence>
<accession>A0A915B0U1</accession>
<keyword evidence="3" id="KW-1185">Reference proteome</keyword>
<evidence type="ECO:0000256" key="2">
    <source>
        <dbReference type="SAM" id="SignalP"/>
    </source>
</evidence>
<protein>
    <submittedName>
        <fullName evidence="4">Uncharacterized protein</fullName>
    </submittedName>
</protein>
<name>A0A915B0U1_PARUN</name>
<dbReference type="AlphaFoldDB" id="A0A915B0U1"/>
<reference evidence="4" key="1">
    <citation type="submission" date="2022-11" db="UniProtKB">
        <authorList>
            <consortium name="WormBaseParasite"/>
        </authorList>
    </citation>
    <scope>IDENTIFICATION</scope>
</reference>
<evidence type="ECO:0000313" key="3">
    <source>
        <dbReference type="Proteomes" id="UP000887569"/>
    </source>
</evidence>
<feature type="compositionally biased region" description="Basic and acidic residues" evidence="1">
    <location>
        <begin position="155"/>
        <end position="172"/>
    </location>
</feature>
<proteinExistence type="predicted"/>
<dbReference type="WBParaSite" id="PgR020_g147_t01">
    <property type="protein sequence ID" value="PgR020_g147_t01"/>
    <property type="gene ID" value="PgR020_g147"/>
</dbReference>
<feature type="signal peptide" evidence="2">
    <location>
        <begin position="1"/>
        <end position="21"/>
    </location>
</feature>
<evidence type="ECO:0000313" key="4">
    <source>
        <dbReference type="WBParaSite" id="PgR020_g147_t01"/>
    </source>
</evidence>
<feature type="region of interest" description="Disordered" evidence="1">
    <location>
        <begin position="56"/>
        <end position="75"/>
    </location>
</feature>
<organism evidence="3 4">
    <name type="scientific">Parascaris univalens</name>
    <name type="common">Nematode worm</name>
    <dbReference type="NCBI Taxonomy" id="6257"/>
    <lineage>
        <taxon>Eukaryota</taxon>
        <taxon>Metazoa</taxon>
        <taxon>Ecdysozoa</taxon>
        <taxon>Nematoda</taxon>
        <taxon>Chromadorea</taxon>
        <taxon>Rhabditida</taxon>
        <taxon>Spirurina</taxon>
        <taxon>Ascaridomorpha</taxon>
        <taxon>Ascaridoidea</taxon>
        <taxon>Ascarididae</taxon>
        <taxon>Parascaris</taxon>
    </lineage>
</organism>
<feature type="region of interest" description="Disordered" evidence="1">
    <location>
        <begin position="186"/>
        <end position="210"/>
    </location>
</feature>
<feature type="compositionally biased region" description="Acidic residues" evidence="1">
    <location>
        <begin position="138"/>
        <end position="154"/>
    </location>
</feature>
<sequence>MVAMLTFVVVVVVVALLCVTGSRYKYEKRNSVDSLQLADGGIVSYELRASKRRNLHHSRHDLPMRPNTNTSWISDAREPPAYGSIVDVNTADRAATNIYGTLATDVIPQSGARGSSNLLGMGIGRQISSNTFLNQDSAFDDFSADGESADDESDRAERETSIAQHYEHEDAYRSTWRRARAEAMAEAAPQSCIPPNNNGSRPASSDSNRSELAMITTARSTNPSVMGGFSSFV</sequence>
<feature type="compositionally biased region" description="Polar residues" evidence="1">
    <location>
        <begin position="193"/>
        <end position="207"/>
    </location>
</feature>
<feature type="region of interest" description="Disordered" evidence="1">
    <location>
        <begin position="138"/>
        <end position="173"/>
    </location>
</feature>
<dbReference type="Proteomes" id="UP000887569">
    <property type="component" value="Unplaced"/>
</dbReference>
<feature type="chain" id="PRO_5037458778" evidence="2">
    <location>
        <begin position="22"/>
        <end position="233"/>
    </location>
</feature>